<comment type="caution">
    <text evidence="2">The sequence shown here is derived from an EMBL/GenBank/DDBJ whole genome shotgun (WGS) entry which is preliminary data.</text>
</comment>
<keyword evidence="1" id="KW-0732">Signal</keyword>
<gene>
    <name evidence="2" type="ORF">SAMN05444410_11543</name>
</gene>
<evidence type="ECO:0000313" key="2">
    <source>
        <dbReference type="EMBL" id="SDX41005.1"/>
    </source>
</evidence>
<evidence type="ECO:0000256" key="1">
    <source>
        <dbReference type="SAM" id="SignalP"/>
    </source>
</evidence>
<sequence length="386" mass="43748">MKTRQILLTTFLSLNIVFALSQNTNRDKKINDSVNSRATEEYNNQLTSYFRVVADHITSGTSGYTFKMSLMSLKSIKDSAKWAIDTNFVKPKNRFLRYTEINAGVNMDKSQNITNINLGSVFTILNKRDSAIYVYRNKQSELNALSIMRIAKIKYYDDLIKSGKSEPEADNITNTAFNTINLEGGKSIGEIDKNYLKYLNAVTDSITKSKALSFLDYYTGWHKDFNLFAKSIQRKPLWIAYPAISYNYQYGAFSKLGAGSNLLVSLNKNPEKKPLELISTVSYYFQDDTATTKVSLEQSIGDFSLGVNKILLENEKGESQMELKFSGDYSYVFNTAKDRGKLTANAVFKYKLFQSVWFPLTVSYDPSKGNLFGFISVTINFMPSSK</sequence>
<dbReference type="AlphaFoldDB" id="A0A8X8IHM8"/>
<feature type="chain" id="PRO_5036451986" evidence="1">
    <location>
        <begin position="22"/>
        <end position="386"/>
    </location>
</feature>
<dbReference type="Proteomes" id="UP000198711">
    <property type="component" value="Unassembled WGS sequence"/>
</dbReference>
<accession>A0A8X8IHM8</accession>
<keyword evidence="3" id="KW-1185">Reference proteome</keyword>
<reference evidence="2 3" key="1">
    <citation type="submission" date="2016-10" db="EMBL/GenBank/DDBJ databases">
        <authorList>
            <person name="Varghese N."/>
            <person name="Submissions S."/>
        </authorList>
    </citation>
    <scope>NUCLEOTIDE SEQUENCE [LARGE SCALE GENOMIC DNA]</scope>
    <source>
        <strain evidence="2 3">DSM 25353</strain>
    </source>
</reference>
<feature type="signal peptide" evidence="1">
    <location>
        <begin position="1"/>
        <end position="21"/>
    </location>
</feature>
<name>A0A8X8IHM8_9BACT</name>
<dbReference type="EMBL" id="FNNO01000015">
    <property type="protein sequence ID" value="SDX41005.1"/>
    <property type="molecule type" value="Genomic_DNA"/>
</dbReference>
<organism evidence="2 3">
    <name type="scientific">Hydrobacter penzbergensis</name>
    <dbReference type="NCBI Taxonomy" id="1235997"/>
    <lineage>
        <taxon>Bacteria</taxon>
        <taxon>Pseudomonadati</taxon>
        <taxon>Bacteroidota</taxon>
        <taxon>Chitinophagia</taxon>
        <taxon>Chitinophagales</taxon>
        <taxon>Chitinophagaceae</taxon>
        <taxon>Hydrobacter</taxon>
    </lineage>
</organism>
<protein>
    <submittedName>
        <fullName evidence="2">Uncharacterized protein</fullName>
    </submittedName>
</protein>
<proteinExistence type="predicted"/>
<evidence type="ECO:0000313" key="3">
    <source>
        <dbReference type="Proteomes" id="UP000198711"/>
    </source>
</evidence>
<dbReference type="RefSeq" id="WP_092725929.1">
    <property type="nucleotide sequence ID" value="NZ_FNNO01000015.1"/>
</dbReference>